<evidence type="ECO:0000313" key="4">
    <source>
        <dbReference type="EMBL" id="PPQ32205.1"/>
    </source>
</evidence>
<organism evidence="4 5">
    <name type="scientific">Rhodopila globiformis</name>
    <name type="common">Rhodopseudomonas globiformis</name>
    <dbReference type="NCBI Taxonomy" id="1071"/>
    <lineage>
        <taxon>Bacteria</taxon>
        <taxon>Pseudomonadati</taxon>
        <taxon>Pseudomonadota</taxon>
        <taxon>Alphaproteobacteria</taxon>
        <taxon>Acetobacterales</taxon>
        <taxon>Acetobacteraceae</taxon>
        <taxon>Rhodopila</taxon>
    </lineage>
</organism>
<sequence length="446" mass="48414">MVINGRVVPHVVPTTDDDKESAFAPPVSARGPGHRGVPAALPAPRTLVVGGVDQYLRIPFLRHLQAEGFLVAAAGPGQPEPFQRAGIPFMPFVFDRFLSPIADRHSIRQLSALVAAWHPDIVQSFDTKPNLLAPLAARNTEGVAVVRTINGLGWVYSSRGPGALALRPVQRALYRFAARYVNATVFQNHDDQSFFQRAGLMGLGIGRLIPGSGIDVEGFERRLKKCSSAERLRAELGLHGTEIVLTVTRLTRQKGVPALLKAAAHIHRVRPSVRFLLVGPRESEGYQAISRRQIDQHAPYVIATGPRDDIPALLRLADVFAFPTEYREGVPRVLLEAALAKCPIVTTAMPGCSDVIRDSETGYLVPPRSPDMLAARILDLLSNRARASTMAHGAATFVRTNFALSLTVARYAALYREILACRTIPASAAVSCTESRVAELCQGLEN</sequence>
<proteinExistence type="predicted"/>
<comment type="caution">
    <text evidence="4">The sequence shown here is derived from an EMBL/GenBank/DDBJ whole genome shotgun (WGS) entry which is preliminary data.</text>
</comment>
<dbReference type="CDD" id="cd03808">
    <property type="entry name" value="GT4_CapM-like"/>
    <property type="match status" value="1"/>
</dbReference>
<dbReference type="PANTHER" id="PTHR12526">
    <property type="entry name" value="GLYCOSYLTRANSFERASE"/>
    <property type="match status" value="1"/>
</dbReference>
<dbReference type="Gene3D" id="3.40.50.2000">
    <property type="entry name" value="Glycogen Phosphorylase B"/>
    <property type="match status" value="2"/>
</dbReference>
<evidence type="ECO:0000256" key="1">
    <source>
        <dbReference type="SAM" id="MobiDB-lite"/>
    </source>
</evidence>
<evidence type="ECO:0000259" key="2">
    <source>
        <dbReference type="Pfam" id="PF00534"/>
    </source>
</evidence>
<evidence type="ECO:0000313" key="5">
    <source>
        <dbReference type="Proteomes" id="UP000239724"/>
    </source>
</evidence>
<dbReference type="SUPFAM" id="SSF53756">
    <property type="entry name" value="UDP-Glycosyltransferase/glycogen phosphorylase"/>
    <property type="match status" value="1"/>
</dbReference>
<dbReference type="RefSeq" id="WP_104519825.1">
    <property type="nucleotide sequence ID" value="NZ_NHRY01000173.1"/>
</dbReference>
<evidence type="ECO:0008006" key="6">
    <source>
        <dbReference type="Google" id="ProtNLM"/>
    </source>
</evidence>
<dbReference type="GO" id="GO:0016757">
    <property type="term" value="F:glycosyltransferase activity"/>
    <property type="evidence" value="ECO:0007669"/>
    <property type="project" value="TreeGrafter"/>
</dbReference>
<reference evidence="4 5" key="1">
    <citation type="journal article" date="2018" name="Arch. Microbiol.">
        <title>New insights into the metabolic potential of the phototrophic purple bacterium Rhodopila globiformis DSM 161(T) from its draft genome sequence and evidence for a vanadium-dependent nitrogenase.</title>
        <authorList>
            <person name="Imhoff J.F."/>
            <person name="Rahn T."/>
            <person name="Kunzel S."/>
            <person name="Neulinger S.C."/>
        </authorList>
    </citation>
    <scope>NUCLEOTIDE SEQUENCE [LARGE SCALE GENOMIC DNA]</scope>
    <source>
        <strain evidence="4 5">DSM 161</strain>
    </source>
</reference>
<evidence type="ECO:0000259" key="3">
    <source>
        <dbReference type="Pfam" id="PF13579"/>
    </source>
</evidence>
<dbReference type="InterPro" id="IPR001296">
    <property type="entry name" value="Glyco_trans_1"/>
</dbReference>
<feature type="region of interest" description="Disordered" evidence="1">
    <location>
        <begin position="14"/>
        <end position="36"/>
    </location>
</feature>
<feature type="domain" description="Glycosyltransferase subfamily 4-like N-terminal" evidence="3">
    <location>
        <begin position="62"/>
        <end position="181"/>
    </location>
</feature>
<keyword evidence="5" id="KW-1185">Reference proteome</keyword>
<name>A0A2S6NC53_RHOGL</name>
<gene>
    <name evidence="4" type="ORF">CCS01_15955</name>
</gene>
<feature type="domain" description="Glycosyl transferase family 1" evidence="2">
    <location>
        <begin position="230"/>
        <end position="390"/>
    </location>
</feature>
<dbReference type="Proteomes" id="UP000239724">
    <property type="component" value="Unassembled WGS sequence"/>
</dbReference>
<dbReference type="PANTHER" id="PTHR12526:SF638">
    <property type="entry name" value="SPORE COAT PROTEIN SA"/>
    <property type="match status" value="1"/>
</dbReference>
<protein>
    <recommendedName>
        <fullName evidence="6">Glycosyltransferase subfamily 4-like N-terminal domain-containing protein</fullName>
    </recommendedName>
</protein>
<dbReference type="AlphaFoldDB" id="A0A2S6NC53"/>
<accession>A0A2S6NC53</accession>
<dbReference type="OrthoDB" id="9790710at2"/>
<dbReference type="EMBL" id="NHRY01000173">
    <property type="protein sequence ID" value="PPQ32205.1"/>
    <property type="molecule type" value="Genomic_DNA"/>
</dbReference>
<dbReference type="Pfam" id="PF13579">
    <property type="entry name" value="Glyco_trans_4_4"/>
    <property type="match status" value="1"/>
</dbReference>
<dbReference type="Pfam" id="PF00534">
    <property type="entry name" value="Glycos_transf_1"/>
    <property type="match status" value="1"/>
</dbReference>
<dbReference type="InterPro" id="IPR028098">
    <property type="entry name" value="Glyco_trans_4-like_N"/>
</dbReference>